<dbReference type="GO" id="GO:0003906">
    <property type="term" value="F:DNA-(apurinic or apyrimidinic site) endonuclease activity"/>
    <property type="evidence" value="ECO:0007669"/>
    <property type="project" value="TreeGrafter"/>
</dbReference>
<evidence type="ECO:0000256" key="1">
    <source>
        <dbReference type="ARBA" id="ARBA00005340"/>
    </source>
</evidence>
<dbReference type="Gene3D" id="3.20.20.150">
    <property type="entry name" value="Divalent-metal-dependent TIM barrel enzymes"/>
    <property type="match status" value="1"/>
</dbReference>
<keyword evidence="7 9" id="KW-0255">Endonuclease</keyword>
<comment type="cofactor">
    <cofactor evidence="7">
        <name>Zn(2+)</name>
        <dbReference type="ChEBI" id="CHEBI:29105"/>
    </cofactor>
    <text evidence="7">Binds 3 Zn(2+) ions.</text>
</comment>
<evidence type="ECO:0000256" key="6">
    <source>
        <dbReference type="ARBA" id="ARBA00023204"/>
    </source>
</evidence>
<feature type="binding site" evidence="7">
    <location>
        <position position="148"/>
    </location>
    <ligand>
        <name>Zn(2+)</name>
        <dbReference type="ChEBI" id="CHEBI:29105"/>
        <label>1</label>
    </ligand>
</feature>
<dbReference type="EC" id="3.1.21.2" evidence="7"/>
<dbReference type="InterPro" id="IPR001719">
    <property type="entry name" value="AP_endonuc_2"/>
</dbReference>
<dbReference type="PROSITE" id="PS00731">
    <property type="entry name" value="AP_NUCLEASE_F2_3"/>
    <property type="match status" value="1"/>
</dbReference>
<accession>A0A2H4Q434</accession>
<keyword evidence="10" id="KW-1185">Reference proteome</keyword>
<feature type="binding site" evidence="7">
    <location>
        <position position="266"/>
    </location>
    <ligand>
        <name>Zn(2+)</name>
        <dbReference type="ChEBI" id="CHEBI:29105"/>
        <label>3</label>
    </ligand>
</feature>
<dbReference type="InterPro" id="IPR013022">
    <property type="entry name" value="Xyl_isomerase-like_TIM-brl"/>
</dbReference>
<dbReference type="GO" id="GO:0008270">
    <property type="term" value="F:zinc ion binding"/>
    <property type="evidence" value="ECO:0007669"/>
    <property type="project" value="UniProtKB-UniRule"/>
</dbReference>
<dbReference type="EMBL" id="FNYR01000010">
    <property type="protein sequence ID" value="SEI87354.1"/>
    <property type="molecule type" value="Genomic_DNA"/>
</dbReference>
<dbReference type="PANTHER" id="PTHR21445">
    <property type="entry name" value="ENDONUCLEASE IV ENDODEOXYRIBONUCLEASE IV"/>
    <property type="match status" value="1"/>
</dbReference>
<feature type="binding site" evidence="7">
    <location>
        <position position="217"/>
    </location>
    <ligand>
        <name>Zn(2+)</name>
        <dbReference type="ChEBI" id="CHEBI:29105"/>
        <label>3</label>
    </ligand>
</feature>
<dbReference type="SUPFAM" id="SSF51658">
    <property type="entry name" value="Xylose isomerase-like"/>
    <property type="match status" value="1"/>
</dbReference>
<evidence type="ECO:0000313" key="9">
    <source>
        <dbReference type="EMBL" id="SEI87354.1"/>
    </source>
</evidence>
<feature type="binding site" evidence="7">
    <location>
        <position position="182"/>
    </location>
    <ligand>
        <name>Zn(2+)</name>
        <dbReference type="ChEBI" id="CHEBI:29105"/>
        <label>2</label>
    </ligand>
</feature>
<keyword evidence="2 7" id="KW-0479">Metal-binding</keyword>
<feature type="binding site" evidence="7">
    <location>
        <position position="264"/>
    </location>
    <ligand>
        <name>Zn(2+)</name>
        <dbReference type="ChEBI" id="CHEBI:29105"/>
        <label>3</label>
    </ligand>
</feature>
<dbReference type="PROSITE" id="PS51432">
    <property type="entry name" value="AP_NUCLEASE_F2_4"/>
    <property type="match status" value="1"/>
</dbReference>
<feature type="binding site" evidence="7">
    <location>
        <position position="108"/>
    </location>
    <ligand>
        <name>Zn(2+)</name>
        <dbReference type="ChEBI" id="CHEBI:29105"/>
        <label>1</label>
    </ligand>
</feature>
<reference evidence="9 10" key="1">
    <citation type="submission" date="2016-10" db="EMBL/GenBank/DDBJ databases">
        <authorList>
            <person name="de Groot N.N."/>
        </authorList>
    </citation>
    <scope>NUCLEOTIDE SEQUENCE [LARGE SCALE GENOMIC DNA]</scope>
    <source>
        <strain evidence="9 10">DSM 22187</strain>
    </source>
</reference>
<dbReference type="GO" id="GO:0008833">
    <property type="term" value="F:deoxyribonuclease IV (phage-T4-induced) activity"/>
    <property type="evidence" value="ECO:0007669"/>
    <property type="project" value="UniProtKB-UniRule"/>
</dbReference>
<feature type="binding site" evidence="7">
    <location>
        <position position="251"/>
    </location>
    <ligand>
        <name>Zn(2+)</name>
        <dbReference type="ChEBI" id="CHEBI:29105"/>
        <label>2</label>
    </ligand>
</feature>
<feature type="binding site" evidence="7">
    <location>
        <position position="214"/>
    </location>
    <ligand>
        <name>Zn(2+)</name>
        <dbReference type="ChEBI" id="CHEBI:29105"/>
        <label>2</label>
    </ligand>
</feature>
<dbReference type="FunFam" id="3.20.20.150:FF:000001">
    <property type="entry name" value="Probable endonuclease 4"/>
    <property type="match status" value="1"/>
</dbReference>
<accession>A0A1H6U9R1</accession>
<keyword evidence="4 7" id="KW-0378">Hydrolase</keyword>
<evidence type="ECO:0000256" key="2">
    <source>
        <dbReference type="ARBA" id="ARBA00022723"/>
    </source>
</evidence>
<dbReference type="STRING" id="1073996.SAMN05444271_11035"/>
<keyword evidence="3 7" id="KW-0227">DNA damage</keyword>
<keyword evidence="7" id="KW-0540">Nuclease</keyword>
<dbReference type="CDD" id="cd00019">
    <property type="entry name" value="AP2Ec"/>
    <property type="match status" value="1"/>
</dbReference>
<evidence type="ECO:0000256" key="7">
    <source>
        <dbReference type="HAMAP-Rule" id="MF_00152"/>
    </source>
</evidence>
<keyword evidence="6 7" id="KW-0234">DNA repair</keyword>
<dbReference type="GO" id="GO:0008081">
    <property type="term" value="F:phosphoric diester hydrolase activity"/>
    <property type="evidence" value="ECO:0007669"/>
    <property type="project" value="TreeGrafter"/>
</dbReference>
<sequence length="318" mass="34278">MVSPESAALARRQQPGIEVALSIVFLLEAMNVGAHVSISGSRVSSDTETPEYSDIRNAIPRQLAFGGNCGQIFTTSPQVWKQPEISDEAAAGFRDLTSEKLEGPWVIHGSYLVNLCTPKDDLRQKSLDSLQAELDAAEQLGITYVNVHLGAHTGAGVEGGLDNAASVIADLDVPDDVQLLIESDAGSGTKLGGEFEHLAGIIERTDKEIGICIDTAHTLVAGNDLTTPEAVDETVQRFDEVVGLEHLEYIHLNDSKHDVGTHKDEHALIGEGYIGEDGIAAIINHPELRDLPYALETPTEDGKGFEWNIAKTKQLREN</sequence>
<dbReference type="PANTHER" id="PTHR21445:SF0">
    <property type="entry name" value="APURINIC-APYRIMIDINIC ENDONUCLEASE"/>
    <property type="match status" value="1"/>
</dbReference>
<dbReference type="InterPro" id="IPR018246">
    <property type="entry name" value="AP_endonuc_F2_Zn_BS"/>
</dbReference>
<evidence type="ECO:0000256" key="3">
    <source>
        <dbReference type="ARBA" id="ARBA00022763"/>
    </source>
</evidence>
<evidence type="ECO:0000259" key="8">
    <source>
        <dbReference type="Pfam" id="PF01261"/>
    </source>
</evidence>
<gene>
    <name evidence="7" type="primary">nfo</name>
    <name evidence="9" type="ORF">SAMN05444271_11035</name>
</gene>
<name>A0A1H6U9R1_9EURY</name>
<keyword evidence="5 7" id="KW-0862">Zinc</keyword>
<comment type="function">
    <text evidence="7">Endonuclease IV plays a role in DNA repair. It cleaves phosphodiester bonds at apurinic or apyrimidinic (AP) sites, generating a 3'-hydroxyl group and a 5'-terminal sugar phosphate.</text>
</comment>
<organism evidence="9 10">
    <name type="scientific">Halohasta litchfieldiae</name>
    <dbReference type="NCBI Taxonomy" id="1073996"/>
    <lineage>
        <taxon>Archaea</taxon>
        <taxon>Methanobacteriati</taxon>
        <taxon>Methanobacteriota</taxon>
        <taxon>Stenosarchaea group</taxon>
        <taxon>Halobacteria</taxon>
        <taxon>Halobacteriales</taxon>
        <taxon>Haloferacaceae</taxon>
        <taxon>Halohasta</taxon>
    </lineage>
</organism>
<protein>
    <recommendedName>
        <fullName evidence="7">Probable endonuclease 4</fullName>
        <ecNumber evidence="7">3.1.21.2</ecNumber>
    </recommendedName>
    <alternativeName>
        <fullName evidence="7">Endodeoxyribonuclease IV</fullName>
    </alternativeName>
    <alternativeName>
        <fullName evidence="7">Endonuclease IV</fullName>
    </alternativeName>
</protein>
<dbReference type="KEGG" id="hae:halTADL_2345"/>
<dbReference type="InterPro" id="IPR036237">
    <property type="entry name" value="Xyl_isomerase-like_sf"/>
</dbReference>
<feature type="domain" description="Xylose isomerase-like TIM barrel" evidence="8">
    <location>
        <begin position="66"/>
        <end position="302"/>
    </location>
</feature>
<dbReference type="HAMAP" id="MF_00152">
    <property type="entry name" value="Nfo"/>
    <property type="match status" value="1"/>
</dbReference>
<dbReference type="SMART" id="SM00518">
    <property type="entry name" value="AP2Ec"/>
    <property type="match status" value="1"/>
</dbReference>
<evidence type="ECO:0000256" key="5">
    <source>
        <dbReference type="ARBA" id="ARBA00022833"/>
    </source>
</evidence>
<evidence type="ECO:0000313" key="10">
    <source>
        <dbReference type="Proteomes" id="UP000198888"/>
    </source>
</evidence>
<dbReference type="Proteomes" id="UP000198888">
    <property type="component" value="Unassembled WGS sequence"/>
</dbReference>
<feature type="binding site" evidence="7">
    <location>
        <position position="182"/>
    </location>
    <ligand>
        <name>Zn(2+)</name>
        <dbReference type="ChEBI" id="CHEBI:29105"/>
        <label>1</label>
    </ligand>
</feature>
<dbReference type="NCBIfam" id="TIGR00587">
    <property type="entry name" value="nfo"/>
    <property type="match status" value="1"/>
</dbReference>
<dbReference type="GO" id="GO:0003677">
    <property type="term" value="F:DNA binding"/>
    <property type="evidence" value="ECO:0007669"/>
    <property type="project" value="InterPro"/>
</dbReference>
<proteinExistence type="inferred from homology"/>
<dbReference type="GO" id="GO:0006284">
    <property type="term" value="P:base-excision repair"/>
    <property type="evidence" value="ECO:0007669"/>
    <property type="project" value="TreeGrafter"/>
</dbReference>
<evidence type="ECO:0000256" key="4">
    <source>
        <dbReference type="ARBA" id="ARBA00022801"/>
    </source>
</evidence>
<feature type="binding site" evidence="7">
    <location>
        <position position="296"/>
    </location>
    <ligand>
        <name>Zn(2+)</name>
        <dbReference type="ChEBI" id="CHEBI:29105"/>
        <label>2</label>
    </ligand>
</feature>
<comment type="catalytic activity">
    <reaction evidence="7">
        <text>Endonucleolytic cleavage to 5'-phosphooligonucleotide end-products.</text>
        <dbReference type="EC" id="3.1.21.2"/>
    </reaction>
</comment>
<dbReference type="Pfam" id="PF01261">
    <property type="entry name" value="AP_endonuc_2"/>
    <property type="match status" value="1"/>
</dbReference>
<comment type="similarity">
    <text evidence="1 7">Belongs to the AP endonuclease 2 family.</text>
</comment>
<dbReference type="AlphaFoldDB" id="A0A1H6U9R1"/>